<feature type="coiled-coil region" evidence="1">
    <location>
        <begin position="285"/>
        <end position="312"/>
    </location>
</feature>
<protein>
    <submittedName>
        <fullName evidence="2">Uncharacterized protein</fullName>
    </submittedName>
</protein>
<dbReference type="EMBL" id="FJOG01000016">
    <property type="protein sequence ID" value="CZR60716.1"/>
    <property type="molecule type" value="Genomic_DNA"/>
</dbReference>
<evidence type="ECO:0000256" key="1">
    <source>
        <dbReference type="SAM" id="Coils"/>
    </source>
</evidence>
<accession>A0A1L7X6R9</accession>
<name>A0A1L7X6R9_9HELO</name>
<proteinExistence type="predicted"/>
<reference evidence="2 3" key="1">
    <citation type="submission" date="2016-03" db="EMBL/GenBank/DDBJ databases">
        <authorList>
            <person name="Ploux O."/>
        </authorList>
    </citation>
    <scope>NUCLEOTIDE SEQUENCE [LARGE SCALE GENOMIC DNA]</scope>
    <source>
        <strain evidence="2 3">UAMH 11012</strain>
    </source>
</reference>
<dbReference type="OrthoDB" id="10502354at2759"/>
<gene>
    <name evidence="2" type="ORF">PAC_10612</name>
</gene>
<keyword evidence="3" id="KW-1185">Reference proteome</keyword>
<evidence type="ECO:0000313" key="3">
    <source>
        <dbReference type="Proteomes" id="UP000184330"/>
    </source>
</evidence>
<dbReference type="Proteomes" id="UP000184330">
    <property type="component" value="Unassembled WGS sequence"/>
</dbReference>
<evidence type="ECO:0000313" key="2">
    <source>
        <dbReference type="EMBL" id="CZR60716.1"/>
    </source>
</evidence>
<organism evidence="2 3">
    <name type="scientific">Phialocephala subalpina</name>
    <dbReference type="NCBI Taxonomy" id="576137"/>
    <lineage>
        <taxon>Eukaryota</taxon>
        <taxon>Fungi</taxon>
        <taxon>Dikarya</taxon>
        <taxon>Ascomycota</taxon>
        <taxon>Pezizomycotina</taxon>
        <taxon>Leotiomycetes</taxon>
        <taxon>Helotiales</taxon>
        <taxon>Mollisiaceae</taxon>
        <taxon>Phialocephala</taxon>
        <taxon>Phialocephala fortinii species complex</taxon>
    </lineage>
</organism>
<dbReference type="AlphaFoldDB" id="A0A1L7X6R9"/>
<keyword evidence="1" id="KW-0175">Coiled coil</keyword>
<sequence length="328" mass="36887">MDTARTVFYNPQLITPQAIYTELYGRAPTPQQLQDITHPRIPRALLFRPLAPPTTGTILNTIAETKAVAIATEQNRLAPGMTSYIPGPFLATIELGTIDVAMATQWKHEKPPGGIPHLACLPQEVFDMIAAQSDDMSLAIISVTCRALRLRLPHKVHVRAADTYYHPLATAEMSDEYYKRITLPIEDIPGDHLRHISGPLEDVIVLSNGSRVKMYELLKEYMKAVEPIAAIEAMTIAKSDSTVVCPYKPKYRLYAGHYGVFVFVEVERYKELRAMYWGMYPALPLDYLEVVKRKEQAAKKALEEKENVLRAQGQRRVARGQPLALADF</sequence>